<evidence type="ECO:0000259" key="6">
    <source>
        <dbReference type="Pfam" id="PF00590"/>
    </source>
</evidence>
<dbReference type="PANTHER" id="PTHR43182:SF1">
    <property type="entry name" value="COBALT-PRECORRIN-7 C(5)-METHYLTRANSFERASE"/>
    <property type="match status" value="1"/>
</dbReference>
<dbReference type="GO" id="GO:0009236">
    <property type="term" value="P:cobalamin biosynthetic process"/>
    <property type="evidence" value="ECO:0007669"/>
    <property type="project" value="UniProtKB-UniPathway"/>
</dbReference>
<dbReference type="AlphaFoldDB" id="A0A101J7R2"/>
<name>A0A101J7R2_9ACTN</name>
<evidence type="ECO:0000256" key="1">
    <source>
        <dbReference type="ARBA" id="ARBA00004953"/>
    </source>
</evidence>
<feature type="domain" description="Tetrapyrrole methylase" evidence="6">
    <location>
        <begin position="8"/>
        <end position="193"/>
    </location>
</feature>
<proteinExistence type="predicted"/>
<evidence type="ECO:0000313" key="8">
    <source>
        <dbReference type="Proteomes" id="UP000053244"/>
    </source>
</evidence>
<dbReference type="Gene3D" id="3.40.1010.10">
    <property type="entry name" value="Cobalt-precorrin-4 Transmethylase, Domain 1"/>
    <property type="match status" value="1"/>
</dbReference>
<accession>A0A101J7R2</accession>
<dbReference type="NCBIfam" id="TIGR02469">
    <property type="entry name" value="CbiT"/>
    <property type="match status" value="1"/>
</dbReference>
<dbReference type="PANTHER" id="PTHR43182">
    <property type="entry name" value="COBALT-PRECORRIN-6B C(15)-METHYLTRANSFERASE (DECARBOXYLATING)"/>
    <property type="match status" value="1"/>
</dbReference>
<dbReference type="Proteomes" id="UP000053244">
    <property type="component" value="Unassembled WGS sequence"/>
</dbReference>
<keyword evidence="4 7" id="KW-0808">Transferase</keyword>
<evidence type="ECO:0000256" key="2">
    <source>
        <dbReference type="ARBA" id="ARBA00022573"/>
    </source>
</evidence>
<evidence type="ECO:0000256" key="5">
    <source>
        <dbReference type="ARBA" id="ARBA00022691"/>
    </source>
</evidence>
<dbReference type="GO" id="GO:0032259">
    <property type="term" value="P:methylation"/>
    <property type="evidence" value="ECO:0007669"/>
    <property type="project" value="UniProtKB-KW"/>
</dbReference>
<dbReference type="InterPro" id="IPR014776">
    <property type="entry name" value="4pyrrole_Mease_sub2"/>
</dbReference>
<dbReference type="UniPathway" id="UPA00148"/>
<keyword evidence="2" id="KW-0169">Cobalamin biosynthesis</keyword>
<evidence type="ECO:0000313" key="7">
    <source>
        <dbReference type="EMBL" id="KUL21765.1"/>
    </source>
</evidence>
<dbReference type="CDD" id="cd11644">
    <property type="entry name" value="Precorrin-6Y-MT"/>
    <property type="match status" value="1"/>
</dbReference>
<dbReference type="InterPro" id="IPR006365">
    <property type="entry name" value="Cbl_synth_CobL"/>
</dbReference>
<dbReference type="NCBIfam" id="TIGR02467">
    <property type="entry name" value="CbiE"/>
    <property type="match status" value="1"/>
</dbReference>
<dbReference type="Gene3D" id="3.40.50.150">
    <property type="entry name" value="Vaccinia Virus protein VP39"/>
    <property type="match status" value="1"/>
</dbReference>
<keyword evidence="8" id="KW-1185">Reference proteome</keyword>
<dbReference type="InterPro" id="IPR014777">
    <property type="entry name" value="4pyrrole_Mease_sub1"/>
</dbReference>
<dbReference type="SUPFAM" id="SSF53335">
    <property type="entry name" value="S-adenosyl-L-methionine-dependent methyltransferases"/>
    <property type="match status" value="1"/>
</dbReference>
<dbReference type="InterPro" id="IPR029063">
    <property type="entry name" value="SAM-dependent_MTases_sf"/>
</dbReference>
<dbReference type="Pfam" id="PF00590">
    <property type="entry name" value="TP_methylase"/>
    <property type="match status" value="1"/>
</dbReference>
<comment type="pathway">
    <text evidence="1">Cofactor biosynthesis; adenosylcobalamin biosynthesis.</text>
</comment>
<dbReference type="InterPro" id="IPR035996">
    <property type="entry name" value="4pyrrol_Methylase_sf"/>
</dbReference>
<dbReference type="RefSeq" id="WP_067708322.1">
    <property type="nucleotide sequence ID" value="NZ_LLZH01000348.1"/>
</dbReference>
<gene>
    <name evidence="7" type="ORF">ADL15_49960</name>
</gene>
<evidence type="ECO:0000256" key="3">
    <source>
        <dbReference type="ARBA" id="ARBA00022603"/>
    </source>
</evidence>
<dbReference type="OrthoDB" id="9787825at2"/>
<dbReference type="InterPro" id="IPR050714">
    <property type="entry name" value="Cobalamin_biosynth_MTase"/>
</dbReference>
<dbReference type="CDD" id="cd02440">
    <property type="entry name" value="AdoMet_MTases"/>
    <property type="match status" value="1"/>
</dbReference>
<keyword evidence="5" id="KW-0949">S-adenosyl-L-methionine</keyword>
<protein>
    <submittedName>
        <fullName evidence="7">Precorrin-6Y methyltransferase</fullName>
    </submittedName>
</protein>
<evidence type="ECO:0000256" key="4">
    <source>
        <dbReference type="ARBA" id="ARBA00022679"/>
    </source>
</evidence>
<dbReference type="GO" id="GO:0008276">
    <property type="term" value="F:protein methyltransferase activity"/>
    <property type="evidence" value="ECO:0007669"/>
    <property type="project" value="InterPro"/>
</dbReference>
<dbReference type="PIRSF" id="PIRSF036428">
    <property type="entry name" value="CobL"/>
    <property type="match status" value="1"/>
</dbReference>
<reference evidence="7 8" key="1">
    <citation type="submission" date="2015-10" db="EMBL/GenBank/DDBJ databases">
        <authorList>
            <person name="Gilbert D.G."/>
        </authorList>
    </citation>
    <scope>NUCLEOTIDE SEQUENCE [LARGE SCALE GENOMIC DNA]</scope>
    <source>
        <strain evidence="7 8">NRRL B-16712</strain>
    </source>
</reference>
<sequence length="402" mass="40746">MSASTPPVTVVGLGAGGWQDLSGTARAALTATDVIFGSPRQLALLPPEVTARRECWPSPMLPALPGLFEAERDRRVGVLASGDPMFHGVGATLARILGPGRLTVHPHPSSVALAAARLGWDLARVDVVSLVTAPVATIGRVLNPGRRLLILSSGADTPAAVAAHLTARGYPSAQLTVLEQLGGPEERVRTGAAGDWVLPVGDPLNVIAVECGDGPPVAVVPGLPDDAYASDGQLTKREVRAVTLAALAPTPGALLWDVGAGSGSIGIEWLRAHPACRAIAVESSAGRVATIAANAAALGVPGLRVVHGTAPGALAGLPEPDTIFIGGGVTGDGVLESCLAALRPGGRLVANAVTVESEAVLAGAYARLGGELTRLTVQRGSPVGGFTGWRAFMPVTIWSVTR</sequence>
<dbReference type="InterPro" id="IPR014008">
    <property type="entry name" value="Cbl_synth_MTase_CbiT"/>
</dbReference>
<dbReference type="InterPro" id="IPR000878">
    <property type="entry name" value="4pyrrol_Mease"/>
</dbReference>
<comment type="caution">
    <text evidence="7">The sequence shown here is derived from an EMBL/GenBank/DDBJ whole genome shotgun (WGS) entry which is preliminary data.</text>
</comment>
<keyword evidence="3 7" id="KW-0489">Methyltransferase</keyword>
<dbReference type="Gene3D" id="3.30.950.10">
    <property type="entry name" value="Methyltransferase, Cobalt-precorrin-4 Transmethylase, Domain 2"/>
    <property type="match status" value="1"/>
</dbReference>
<organism evidence="7 8">
    <name type="scientific">Actinoplanes awajinensis subsp. mycoplanecinus</name>
    <dbReference type="NCBI Taxonomy" id="135947"/>
    <lineage>
        <taxon>Bacteria</taxon>
        <taxon>Bacillati</taxon>
        <taxon>Actinomycetota</taxon>
        <taxon>Actinomycetes</taxon>
        <taxon>Micromonosporales</taxon>
        <taxon>Micromonosporaceae</taxon>
        <taxon>Actinoplanes</taxon>
    </lineage>
</organism>
<dbReference type="SUPFAM" id="SSF53790">
    <property type="entry name" value="Tetrapyrrole methylase"/>
    <property type="match status" value="1"/>
</dbReference>
<dbReference type="EMBL" id="LLZH01000348">
    <property type="protein sequence ID" value="KUL21765.1"/>
    <property type="molecule type" value="Genomic_DNA"/>
</dbReference>
<dbReference type="InterPro" id="IPR012818">
    <property type="entry name" value="CbiE"/>
</dbReference>